<dbReference type="EMBL" id="VULX01000001">
    <property type="protein sequence ID" value="MSR89853.1"/>
    <property type="molecule type" value="Genomic_DNA"/>
</dbReference>
<dbReference type="GO" id="GO:0046872">
    <property type="term" value="F:metal ion binding"/>
    <property type="evidence" value="ECO:0007669"/>
    <property type="project" value="InterPro"/>
</dbReference>
<organism evidence="1 2">
    <name type="scientific">Inconstantimicrobium porci</name>
    <dbReference type="NCBI Taxonomy" id="2652291"/>
    <lineage>
        <taxon>Bacteria</taxon>
        <taxon>Bacillati</taxon>
        <taxon>Bacillota</taxon>
        <taxon>Clostridia</taxon>
        <taxon>Eubacteriales</taxon>
        <taxon>Clostridiaceae</taxon>
        <taxon>Inconstantimicrobium</taxon>
    </lineage>
</organism>
<dbReference type="PANTHER" id="PTHR33677:SF3">
    <property type="entry name" value="COPPER-SENSING TRANSCRIPTIONAL REPRESSOR RICR"/>
    <property type="match status" value="1"/>
</dbReference>
<dbReference type="GO" id="GO:0003677">
    <property type="term" value="F:DNA binding"/>
    <property type="evidence" value="ECO:0007669"/>
    <property type="project" value="InterPro"/>
</dbReference>
<evidence type="ECO:0000313" key="1">
    <source>
        <dbReference type="EMBL" id="MSR89853.1"/>
    </source>
</evidence>
<sequence>MEDEKLKKDILLRLRKIEGQVKGIQGMIDKNTCCDDVLVQIAAIRAAINRVGGLILENYAKNCLEIGSTDEEQEKLKNLISTINKFVK</sequence>
<evidence type="ECO:0000313" key="2">
    <source>
        <dbReference type="Proteomes" id="UP000460287"/>
    </source>
</evidence>
<dbReference type="RefSeq" id="WP_154529743.1">
    <property type="nucleotide sequence ID" value="NZ_JAQXTV010000075.1"/>
</dbReference>
<dbReference type="Pfam" id="PF02583">
    <property type="entry name" value="Trns_repr_metal"/>
    <property type="match status" value="1"/>
</dbReference>
<reference evidence="1 2" key="1">
    <citation type="submission" date="2019-08" db="EMBL/GenBank/DDBJ databases">
        <title>In-depth cultivation of the pig gut microbiome towards novel bacterial diversity and tailored functional studies.</title>
        <authorList>
            <person name="Wylensek D."/>
            <person name="Hitch T.C.A."/>
            <person name="Clavel T."/>
        </authorList>
    </citation>
    <scope>NUCLEOTIDE SEQUENCE [LARGE SCALE GENOMIC DNA]</scope>
    <source>
        <strain evidence="1 2">WCA-383-APC-5B</strain>
    </source>
</reference>
<protein>
    <submittedName>
        <fullName evidence="1">Metal-sensitive transcriptional regulator</fullName>
    </submittedName>
</protein>
<dbReference type="InterPro" id="IPR038390">
    <property type="entry name" value="Metal_Tscrpt_repr_sf"/>
</dbReference>
<name>A0A7X2T0G3_9CLOT</name>
<dbReference type="InterPro" id="IPR003735">
    <property type="entry name" value="Metal_Tscrpt_repr"/>
</dbReference>
<dbReference type="PANTHER" id="PTHR33677">
    <property type="entry name" value="TRANSCRIPTIONAL REPRESSOR FRMR-RELATED"/>
    <property type="match status" value="1"/>
</dbReference>
<proteinExistence type="predicted"/>
<dbReference type="AlphaFoldDB" id="A0A7X2T0G3"/>
<comment type="caution">
    <text evidence="1">The sequence shown here is derived from an EMBL/GenBank/DDBJ whole genome shotgun (WGS) entry which is preliminary data.</text>
</comment>
<dbReference type="CDD" id="cd10148">
    <property type="entry name" value="CsoR-like_DUF156"/>
    <property type="match status" value="1"/>
</dbReference>
<dbReference type="Gene3D" id="1.20.58.1000">
    <property type="entry name" value="Metal-sensitive repressor, helix protomer"/>
    <property type="match status" value="1"/>
</dbReference>
<gene>
    <name evidence="1" type="ORF">FYJ33_00115</name>
</gene>
<dbReference type="Proteomes" id="UP000460287">
    <property type="component" value="Unassembled WGS sequence"/>
</dbReference>
<keyword evidence="2" id="KW-1185">Reference proteome</keyword>
<dbReference type="GO" id="GO:0045892">
    <property type="term" value="P:negative regulation of DNA-templated transcription"/>
    <property type="evidence" value="ECO:0007669"/>
    <property type="project" value="UniProtKB-ARBA"/>
</dbReference>
<accession>A0A7X2T0G3</accession>